<dbReference type="EMBL" id="JBHSZV010000033">
    <property type="protein sequence ID" value="MFC7062804.1"/>
    <property type="molecule type" value="Genomic_DNA"/>
</dbReference>
<evidence type="ECO:0000259" key="3">
    <source>
        <dbReference type="Pfam" id="PF25166"/>
    </source>
</evidence>
<organism evidence="4 5">
    <name type="scientific">Halobacillus seohaensis</name>
    <dbReference type="NCBI Taxonomy" id="447421"/>
    <lineage>
        <taxon>Bacteria</taxon>
        <taxon>Bacillati</taxon>
        <taxon>Bacillota</taxon>
        <taxon>Bacilli</taxon>
        <taxon>Bacillales</taxon>
        <taxon>Bacillaceae</taxon>
        <taxon>Halobacillus</taxon>
    </lineage>
</organism>
<proteinExistence type="predicted"/>
<evidence type="ECO:0000313" key="5">
    <source>
        <dbReference type="Proteomes" id="UP001596410"/>
    </source>
</evidence>
<dbReference type="Pfam" id="PF25164">
    <property type="entry name" value="CoiA_N"/>
    <property type="match status" value="1"/>
</dbReference>
<keyword evidence="5" id="KW-1185">Reference proteome</keyword>
<dbReference type="InterPro" id="IPR057253">
    <property type="entry name" value="CoiA-like_N"/>
</dbReference>
<evidence type="ECO:0000313" key="4">
    <source>
        <dbReference type="EMBL" id="MFC7062804.1"/>
    </source>
</evidence>
<feature type="domain" description="Competence protein CoiA-like N-terminal" evidence="2">
    <location>
        <begin position="16"/>
        <end position="62"/>
    </location>
</feature>
<accession>A0ABW2EKD9</accession>
<protein>
    <submittedName>
        <fullName evidence="4">Competence protein CoiA</fullName>
    </submittedName>
</protein>
<feature type="domain" description="Competence protein CoiA nuclease-like" evidence="1">
    <location>
        <begin position="67"/>
        <end position="222"/>
    </location>
</feature>
<feature type="domain" description="Competence protein CoiA C-terminal" evidence="3">
    <location>
        <begin position="233"/>
        <end position="363"/>
    </location>
</feature>
<dbReference type="RefSeq" id="WP_204710574.1">
    <property type="nucleotide sequence ID" value="NZ_JBHSZV010000033.1"/>
</dbReference>
<dbReference type="PIRSF" id="PIRSF007487">
    <property type="entry name" value="Competence-induced_CoiA_bac"/>
    <property type="match status" value="1"/>
</dbReference>
<dbReference type="InterPro" id="IPR021176">
    <property type="entry name" value="Competence-induced_CoiA"/>
</dbReference>
<evidence type="ECO:0000259" key="1">
    <source>
        <dbReference type="Pfam" id="PF06054"/>
    </source>
</evidence>
<gene>
    <name evidence="4" type="ORF">ACFQIC_13245</name>
</gene>
<sequence length="380" mass="44921">MFYANDENGTLTSIYQKPKSTLQQLKKQTTFYCPICNEALIIRLGNTMTPHFAHLPSSQCEMKQRGESDYHDSGKWLLYQWLKNQGYDVKVEAYVPEIKQRPDLLFTVNDKRIAVELQCATIPTDQVESRTKGYHAEGIFPLWILGSNQLQRKGKYQISNHSFHKSLLYSFHNQYRMYFLDVTAETIVIVNRIIGSSATNSFATFKKLPLTKLRFPQLFTPTNSSLTPFYKMWEQQMYRYRTLYKKDTGSKERQWRQYVYLKGFHFSLIPSFCFLPVKSQSMVFDQPYMWQTRFIIDHIMSKQNGERITVPKIPSQATANLYVPKVIEEYLLILEELEIVYRQDKQTWVKMQDIVFHKTVEEAVSEDHRVINKLKLHNHL</sequence>
<dbReference type="Pfam" id="PF06054">
    <property type="entry name" value="CoiA_nuc"/>
    <property type="match status" value="1"/>
</dbReference>
<dbReference type="Pfam" id="PF25166">
    <property type="entry name" value="CoiA_C"/>
    <property type="match status" value="1"/>
</dbReference>
<comment type="caution">
    <text evidence="4">The sequence shown here is derived from an EMBL/GenBank/DDBJ whole genome shotgun (WGS) entry which is preliminary data.</text>
</comment>
<reference evidence="5" key="1">
    <citation type="journal article" date="2019" name="Int. J. Syst. Evol. Microbiol.">
        <title>The Global Catalogue of Microorganisms (GCM) 10K type strain sequencing project: providing services to taxonomists for standard genome sequencing and annotation.</title>
        <authorList>
            <consortium name="The Broad Institute Genomics Platform"/>
            <consortium name="The Broad Institute Genome Sequencing Center for Infectious Disease"/>
            <person name="Wu L."/>
            <person name="Ma J."/>
        </authorList>
    </citation>
    <scope>NUCLEOTIDE SEQUENCE [LARGE SCALE GENOMIC DNA]</scope>
    <source>
        <strain evidence="5">CGMCC 4.1621</strain>
    </source>
</reference>
<dbReference type="InterPro" id="IPR010330">
    <property type="entry name" value="CoiA_nuc"/>
</dbReference>
<dbReference type="Proteomes" id="UP001596410">
    <property type="component" value="Unassembled WGS sequence"/>
</dbReference>
<evidence type="ECO:0000259" key="2">
    <source>
        <dbReference type="Pfam" id="PF25164"/>
    </source>
</evidence>
<name>A0ABW2EKD9_9BACI</name>
<dbReference type="InterPro" id="IPR057252">
    <property type="entry name" value="CoiA_C"/>
</dbReference>